<dbReference type="PANTHER" id="PTHR45866:SF1">
    <property type="entry name" value="DNA GYRASE SUBUNIT B, MITOCHONDRIAL"/>
    <property type="match status" value="1"/>
</dbReference>
<dbReference type="SUPFAM" id="SSF56719">
    <property type="entry name" value="Type II DNA topoisomerase"/>
    <property type="match status" value="1"/>
</dbReference>
<feature type="domain" description="Toprim" evidence="8">
    <location>
        <begin position="1"/>
        <end position="73"/>
    </location>
</feature>
<dbReference type="GO" id="GO:0003677">
    <property type="term" value="F:DNA binding"/>
    <property type="evidence" value="ECO:0007669"/>
    <property type="project" value="UniProtKB-KW"/>
</dbReference>
<dbReference type="Gene3D" id="3.40.50.670">
    <property type="match status" value="1"/>
</dbReference>
<comment type="similarity">
    <text evidence="2">Belongs to the type II topoisomerase GyrB family.</text>
</comment>
<dbReference type="GO" id="GO:0006265">
    <property type="term" value="P:DNA topological change"/>
    <property type="evidence" value="ECO:0007669"/>
    <property type="project" value="InterPro"/>
</dbReference>
<reference evidence="9" key="1">
    <citation type="submission" date="2013-08" db="EMBL/GenBank/DDBJ databases">
        <authorList>
            <person name="Mendez C."/>
            <person name="Richter M."/>
            <person name="Ferrer M."/>
            <person name="Sanchez J."/>
        </authorList>
    </citation>
    <scope>NUCLEOTIDE SEQUENCE</scope>
</reference>
<organism evidence="9">
    <name type="scientific">mine drainage metagenome</name>
    <dbReference type="NCBI Taxonomy" id="410659"/>
    <lineage>
        <taxon>unclassified sequences</taxon>
        <taxon>metagenomes</taxon>
        <taxon>ecological metagenomes</taxon>
    </lineage>
</organism>
<dbReference type="GO" id="GO:0003918">
    <property type="term" value="F:DNA topoisomerase type II (double strand cut, ATP-hydrolyzing) activity"/>
    <property type="evidence" value="ECO:0007669"/>
    <property type="project" value="UniProtKB-EC"/>
</dbReference>
<dbReference type="InterPro" id="IPR006171">
    <property type="entry name" value="TOPRIM_dom"/>
</dbReference>
<proteinExistence type="inferred from homology"/>
<keyword evidence="4" id="KW-0067">ATP-binding</keyword>
<dbReference type="AlphaFoldDB" id="T1BGI3"/>
<dbReference type="InterPro" id="IPR049353">
    <property type="entry name" value="GyrB_hook"/>
</dbReference>
<evidence type="ECO:0000256" key="4">
    <source>
        <dbReference type="ARBA" id="ARBA00022840"/>
    </source>
</evidence>
<keyword evidence="6" id="KW-0238">DNA-binding</keyword>
<dbReference type="InterPro" id="IPR013760">
    <property type="entry name" value="Topo_IIA-like_dom_sf"/>
</dbReference>
<dbReference type="PRINTS" id="PR00418">
    <property type="entry name" value="TPI2FAMILY"/>
</dbReference>
<dbReference type="Pfam" id="PF21249">
    <property type="entry name" value="GyrB_hook"/>
    <property type="match status" value="1"/>
</dbReference>
<evidence type="ECO:0000256" key="7">
    <source>
        <dbReference type="ARBA" id="ARBA00023235"/>
    </source>
</evidence>
<name>T1BGI3_9ZZZZ</name>
<dbReference type="InterPro" id="IPR041423">
    <property type="entry name" value="GyrB_insert"/>
</dbReference>
<dbReference type="GO" id="GO:0005524">
    <property type="term" value="F:ATP binding"/>
    <property type="evidence" value="ECO:0007669"/>
    <property type="project" value="UniProtKB-KW"/>
</dbReference>
<keyword evidence="3" id="KW-0547">Nucleotide-binding</keyword>
<gene>
    <name evidence="9" type="ORF">B1A_07168</name>
</gene>
<dbReference type="PANTHER" id="PTHR45866">
    <property type="entry name" value="DNA GYRASE/TOPOISOMERASE SUBUNIT B"/>
    <property type="match status" value="1"/>
</dbReference>
<evidence type="ECO:0000256" key="1">
    <source>
        <dbReference type="ARBA" id="ARBA00000185"/>
    </source>
</evidence>
<dbReference type="Pfam" id="PF01751">
    <property type="entry name" value="Toprim"/>
    <property type="match status" value="1"/>
</dbReference>
<accession>T1BGI3</accession>
<comment type="caution">
    <text evidence="9">The sequence shown here is derived from an EMBL/GenBank/DDBJ whole genome shotgun (WGS) entry which is preliminary data.</text>
</comment>
<evidence type="ECO:0000256" key="5">
    <source>
        <dbReference type="ARBA" id="ARBA00023029"/>
    </source>
</evidence>
<protein>
    <submittedName>
        <fullName evidence="9">DNA gyrase subunit B</fullName>
    </submittedName>
</protein>
<keyword evidence="5" id="KW-0799">Topoisomerase</keyword>
<evidence type="ECO:0000256" key="2">
    <source>
        <dbReference type="ARBA" id="ARBA00010708"/>
    </source>
</evidence>
<keyword evidence="7" id="KW-0413">Isomerase</keyword>
<dbReference type="Pfam" id="PF18053">
    <property type="entry name" value="GyrB_insert"/>
    <property type="match status" value="1"/>
</dbReference>
<feature type="non-terminal residue" evidence="9">
    <location>
        <position position="168"/>
    </location>
</feature>
<dbReference type="PROSITE" id="PS50880">
    <property type="entry name" value="TOPRIM"/>
    <property type="match status" value="1"/>
</dbReference>
<evidence type="ECO:0000259" key="8">
    <source>
        <dbReference type="PROSITE" id="PS50880"/>
    </source>
</evidence>
<dbReference type="InterPro" id="IPR013759">
    <property type="entry name" value="Topo_IIA_B_C"/>
</dbReference>
<evidence type="ECO:0000256" key="6">
    <source>
        <dbReference type="ARBA" id="ARBA00023125"/>
    </source>
</evidence>
<sequence length="168" mass="18651">MLASAEVGTLITALGCGIGKDEYNPDKIRYHRIIIMTDADVDGSHIRTLLLTFFYRQMPELIDRGYVYIGLPPLYKLKQGKQEMYLKDDAALNAYLLNSAVEGAELMPGAGVPPIRAEALERLLHLWQQAEDALPRLSLRCDSAVLGAMFEHAPLEEGAWHDAQALQA</sequence>
<reference evidence="9" key="2">
    <citation type="journal article" date="2014" name="ISME J.">
        <title>Microbial stratification in low pH oxic and suboxic macroscopic growths along an acid mine drainage.</title>
        <authorList>
            <person name="Mendez-Garcia C."/>
            <person name="Mesa V."/>
            <person name="Sprenger R.R."/>
            <person name="Richter M."/>
            <person name="Diez M.S."/>
            <person name="Solano J."/>
            <person name="Bargiela R."/>
            <person name="Golyshina O.V."/>
            <person name="Manteca A."/>
            <person name="Ramos J.L."/>
            <person name="Gallego J.R."/>
            <person name="Llorente I."/>
            <person name="Martins Dos Santos V.A."/>
            <person name="Jensen O.N."/>
            <person name="Pelaez A.I."/>
            <person name="Sanchez J."/>
            <person name="Ferrer M."/>
        </authorList>
    </citation>
    <scope>NUCLEOTIDE SEQUENCE</scope>
</reference>
<comment type="catalytic activity">
    <reaction evidence="1">
        <text>ATP-dependent breakage, passage and rejoining of double-stranded DNA.</text>
        <dbReference type="EC" id="5.6.2.2"/>
    </reaction>
</comment>
<evidence type="ECO:0000256" key="3">
    <source>
        <dbReference type="ARBA" id="ARBA00022741"/>
    </source>
</evidence>
<dbReference type="EMBL" id="AUZX01005182">
    <property type="protein sequence ID" value="EQD68747.1"/>
    <property type="molecule type" value="Genomic_DNA"/>
</dbReference>
<evidence type="ECO:0000313" key="9">
    <source>
        <dbReference type="EMBL" id="EQD68747.1"/>
    </source>
</evidence>